<organism evidence="2 3">
    <name type="scientific">Micromonospora parathelypteridis</name>
    <dbReference type="NCBI Taxonomy" id="1839617"/>
    <lineage>
        <taxon>Bacteria</taxon>
        <taxon>Bacillati</taxon>
        <taxon>Actinomycetota</taxon>
        <taxon>Actinomycetes</taxon>
        <taxon>Micromonosporales</taxon>
        <taxon>Micromonosporaceae</taxon>
        <taxon>Micromonospora</taxon>
    </lineage>
</organism>
<evidence type="ECO:0000313" key="3">
    <source>
        <dbReference type="Proteomes" id="UP000586947"/>
    </source>
</evidence>
<reference evidence="2 3" key="1">
    <citation type="submission" date="2020-08" db="EMBL/GenBank/DDBJ databases">
        <title>Sequencing the genomes of 1000 actinobacteria strains.</title>
        <authorList>
            <person name="Klenk H.-P."/>
        </authorList>
    </citation>
    <scope>NUCLEOTIDE SEQUENCE [LARGE SCALE GENOMIC DNA]</scope>
    <source>
        <strain evidence="2 3">DSM 103125</strain>
    </source>
</reference>
<evidence type="ECO:0000256" key="1">
    <source>
        <dbReference type="SAM" id="MobiDB-lite"/>
    </source>
</evidence>
<dbReference type="EMBL" id="JACHDP010000001">
    <property type="protein sequence ID" value="MBB5480898.1"/>
    <property type="molecule type" value="Genomic_DNA"/>
</dbReference>
<name>A0A840W770_9ACTN</name>
<gene>
    <name evidence="2" type="ORF">HNR20_005403</name>
</gene>
<accession>A0A840W770</accession>
<dbReference type="AlphaFoldDB" id="A0A840W770"/>
<dbReference type="Proteomes" id="UP000586947">
    <property type="component" value="Unassembled WGS sequence"/>
</dbReference>
<proteinExistence type="predicted"/>
<sequence length="82" mass="9360">MWQIRQEAIRFAARFRTMMTLREGYEGERPFRAGSLSPARTDQVLSSPKPDGYLVDPGPIGRCVRKRLAGAIGRYRRLARPP</sequence>
<evidence type="ECO:0000313" key="2">
    <source>
        <dbReference type="EMBL" id="MBB5480898.1"/>
    </source>
</evidence>
<comment type="caution">
    <text evidence="2">The sequence shown here is derived from an EMBL/GenBank/DDBJ whole genome shotgun (WGS) entry which is preliminary data.</text>
</comment>
<feature type="region of interest" description="Disordered" evidence="1">
    <location>
        <begin position="31"/>
        <end position="52"/>
    </location>
</feature>
<keyword evidence="3" id="KW-1185">Reference proteome</keyword>
<protein>
    <submittedName>
        <fullName evidence="2">Uncharacterized protein</fullName>
    </submittedName>
</protein>